<dbReference type="Pfam" id="PF04046">
    <property type="entry name" value="PSP"/>
    <property type="match status" value="1"/>
</dbReference>
<dbReference type="InterPro" id="IPR007180">
    <property type="entry name" value="DUF382"/>
</dbReference>
<feature type="compositionally biased region" description="Basic and acidic residues" evidence="1">
    <location>
        <begin position="480"/>
        <end position="506"/>
    </location>
</feature>
<gene>
    <name evidence="3" type="ORF">BRENAR_LOCUS73</name>
</gene>
<feature type="compositionally biased region" description="Basic residues" evidence="1">
    <location>
        <begin position="1"/>
        <end position="20"/>
    </location>
</feature>
<dbReference type="AlphaFoldDB" id="A0A448YEM7"/>
<dbReference type="SMART" id="SM00581">
    <property type="entry name" value="PSP"/>
    <property type="match status" value="1"/>
</dbReference>
<dbReference type="GO" id="GO:0005634">
    <property type="term" value="C:nucleus"/>
    <property type="evidence" value="ECO:0007669"/>
    <property type="project" value="InterPro"/>
</dbReference>
<feature type="compositionally biased region" description="Basic and acidic residues" evidence="1">
    <location>
        <begin position="429"/>
        <end position="446"/>
    </location>
</feature>
<sequence length="514" mass="59025">MGRKSKNKQRREKAKQRKQAGRGSVPVRADKEQEEAKVHTEQQQPIEPQHTIDDNIPIEVETVSDREDLPDGISAIYKEVFDKFHALESRENGDDQIEEGETSEKVASKDEEALTSSKGKLMDSDDTSEDENDSGLELQVEDSSAGESKLSKRQFRKKFQIPLAILKAETRHPEYVEWMDADSPDPRLLVYIKTQHNVVPIPEHWTTNRGFLASKKNTMDRPPFELPSFIQSTGILDMRDASGEAEDRLKQRMRERVQPKMGQLDLDFNKLYDAFFKYQTKPELLGYGELYREGMQDTEHINEYRASKYRPGQMSDELQKALGMRTGSEAPPWVGRMKVIGPPPSYPYMRVGEDGIVSFIDEDAKRVKNVGVVEDRGVYGQLEADEEEDEDEDEDEEEDEEGEEEKREREHKHFDTDVMLETYGGEMNEELRKESETKTAELKEPENEGSPKLYTVLKEKMSGEHGSIYGSETLAYEMGSEERKRSNDDRTKEEEPSAKKPKKEGSRGSGKFRF</sequence>
<dbReference type="InParanoid" id="A0A448YEM7"/>
<dbReference type="PANTHER" id="PTHR12785">
    <property type="entry name" value="SPLICING FACTOR 3B"/>
    <property type="match status" value="1"/>
</dbReference>
<feature type="compositionally biased region" description="Basic and acidic residues" evidence="1">
    <location>
        <begin position="404"/>
        <end position="416"/>
    </location>
</feature>
<dbReference type="InterPro" id="IPR052584">
    <property type="entry name" value="U2_snRNP_Complex_Component"/>
</dbReference>
<dbReference type="Pfam" id="PF04037">
    <property type="entry name" value="DUF382"/>
    <property type="match status" value="1"/>
</dbReference>
<feature type="region of interest" description="Disordered" evidence="1">
    <location>
        <begin position="1"/>
        <end position="69"/>
    </location>
</feature>
<dbReference type="Proteomes" id="UP000290900">
    <property type="component" value="Unassembled WGS sequence"/>
</dbReference>
<feature type="region of interest" description="Disordered" evidence="1">
    <location>
        <begin position="377"/>
        <end position="514"/>
    </location>
</feature>
<dbReference type="InterPro" id="IPR006568">
    <property type="entry name" value="PSP_pro-rich"/>
</dbReference>
<keyword evidence="4" id="KW-1185">Reference proteome</keyword>
<evidence type="ECO:0000313" key="3">
    <source>
        <dbReference type="EMBL" id="VEU19336.1"/>
    </source>
</evidence>
<evidence type="ECO:0000259" key="2">
    <source>
        <dbReference type="SMART" id="SM00581"/>
    </source>
</evidence>
<evidence type="ECO:0000313" key="4">
    <source>
        <dbReference type="Proteomes" id="UP000290900"/>
    </source>
</evidence>
<feature type="domain" description="PSP proline-rich" evidence="2">
    <location>
        <begin position="306"/>
        <end position="358"/>
    </location>
</feature>
<protein>
    <submittedName>
        <fullName evidence="3">DEKNAAC100665</fullName>
    </submittedName>
</protein>
<evidence type="ECO:0000256" key="1">
    <source>
        <dbReference type="SAM" id="MobiDB-lite"/>
    </source>
</evidence>
<feature type="compositionally biased region" description="Acidic residues" evidence="1">
    <location>
        <begin position="124"/>
        <end position="134"/>
    </location>
</feature>
<proteinExistence type="predicted"/>
<dbReference type="PANTHER" id="PTHR12785:SF6">
    <property type="entry name" value="SPLICING FACTOR 3B SUBUNIT 2"/>
    <property type="match status" value="1"/>
</dbReference>
<feature type="compositionally biased region" description="Basic and acidic residues" evidence="1">
    <location>
        <begin position="102"/>
        <end position="112"/>
    </location>
</feature>
<accession>A0A448YEM7</accession>
<feature type="compositionally biased region" description="Basic and acidic residues" evidence="1">
    <location>
        <begin position="28"/>
        <end position="40"/>
    </location>
</feature>
<feature type="region of interest" description="Disordered" evidence="1">
    <location>
        <begin position="88"/>
        <end position="151"/>
    </location>
</feature>
<reference evidence="3 4" key="1">
    <citation type="submission" date="2018-12" db="EMBL/GenBank/DDBJ databases">
        <authorList>
            <person name="Tiukova I."/>
            <person name="Dainat J."/>
        </authorList>
    </citation>
    <scope>NUCLEOTIDE SEQUENCE [LARGE SCALE GENOMIC DNA]</scope>
</reference>
<dbReference type="STRING" id="13370.A0A448YEM7"/>
<feature type="compositionally biased region" description="Acidic residues" evidence="1">
    <location>
        <begin position="383"/>
        <end position="403"/>
    </location>
</feature>
<name>A0A448YEM7_BRENA</name>
<organism evidence="3 4">
    <name type="scientific">Brettanomyces naardenensis</name>
    <name type="common">Yeast</name>
    <dbReference type="NCBI Taxonomy" id="13370"/>
    <lineage>
        <taxon>Eukaryota</taxon>
        <taxon>Fungi</taxon>
        <taxon>Dikarya</taxon>
        <taxon>Ascomycota</taxon>
        <taxon>Saccharomycotina</taxon>
        <taxon>Pichiomycetes</taxon>
        <taxon>Pichiales</taxon>
        <taxon>Pichiaceae</taxon>
        <taxon>Brettanomyces</taxon>
    </lineage>
</organism>
<dbReference type="OrthoDB" id="10260794at2759"/>
<dbReference type="EMBL" id="CAACVR010000001">
    <property type="protein sequence ID" value="VEU19336.1"/>
    <property type="molecule type" value="Genomic_DNA"/>
</dbReference>